<feature type="transmembrane region" description="Helical" evidence="1">
    <location>
        <begin position="154"/>
        <end position="173"/>
    </location>
</feature>
<comment type="caution">
    <text evidence="2">The sequence shown here is derived from an EMBL/GenBank/DDBJ whole genome shotgun (WGS) entry which is preliminary data.</text>
</comment>
<keyword evidence="1" id="KW-0472">Membrane</keyword>
<feature type="transmembrane region" description="Helical" evidence="1">
    <location>
        <begin position="115"/>
        <end position="133"/>
    </location>
</feature>
<sequence>EALAQRHEEPVFYAYFRGSQIRYGPWPDADGPVRAAPPRPYHWPVAHNVRPASQSLGVGECTDCHADGAPVYFGSIHAWDSAWNGGRPRLMCEFRGERPALPRTWALGFTVRPTFKVFGIACAALVALVLIRNGLQGFRGDGGGRRGFSRYEHVFHLAAIAGVVVQVVTGLLLKAVLGTLGGWTLLAHMAGGGLFILGFTGTVLQWAPRCRFGGDGAAGGGLTVGQRLVFWVAAVLGLVTMAPMLAATLPIFGYAG</sequence>
<feature type="transmembrane region" description="Helical" evidence="1">
    <location>
        <begin position="185"/>
        <end position="207"/>
    </location>
</feature>
<keyword evidence="1" id="KW-0812">Transmembrane</keyword>
<feature type="non-terminal residue" evidence="2">
    <location>
        <position position="1"/>
    </location>
</feature>
<feature type="non-terminal residue" evidence="2">
    <location>
        <position position="256"/>
    </location>
</feature>
<evidence type="ECO:0000256" key="1">
    <source>
        <dbReference type="SAM" id="Phobius"/>
    </source>
</evidence>
<dbReference type="AlphaFoldDB" id="X0XDH3"/>
<organism evidence="2">
    <name type="scientific">marine sediment metagenome</name>
    <dbReference type="NCBI Taxonomy" id="412755"/>
    <lineage>
        <taxon>unclassified sequences</taxon>
        <taxon>metagenomes</taxon>
        <taxon>ecological metagenomes</taxon>
    </lineage>
</organism>
<keyword evidence="1" id="KW-1133">Transmembrane helix</keyword>
<protein>
    <submittedName>
        <fullName evidence="2">Uncharacterized protein</fullName>
    </submittedName>
</protein>
<evidence type="ECO:0000313" key="2">
    <source>
        <dbReference type="EMBL" id="GAG22981.1"/>
    </source>
</evidence>
<reference evidence="2" key="1">
    <citation type="journal article" date="2014" name="Front. Microbiol.">
        <title>High frequency of phylogenetically diverse reductive dehalogenase-homologous genes in deep subseafloor sedimentary metagenomes.</title>
        <authorList>
            <person name="Kawai M."/>
            <person name="Futagami T."/>
            <person name="Toyoda A."/>
            <person name="Takaki Y."/>
            <person name="Nishi S."/>
            <person name="Hori S."/>
            <person name="Arai W."/>
            <person name="Tsubouchi T."/>
            <person name="Morono Y."/>
            <person name="Uchiyama I."/>
            <person name="Ito T."/>
            <person name="Fujiyama A."/>
            <person name="Inagaki F."/>
            <person name="Takami H."/>
        </authorList>
    </citation>
    <scope>NUCLEOTIDE SEQUENCE</scope>
    <source>
        <strain evidence="2">Expedition CK06-06</strain>
    </source>
</reference>
<name>X0XDH3_9ZZZZ</name>
<dbReference type="EMBL" id="BARS01037145">
    <property type="protein sequence ID" value="GAG22981.1"/>
    <property type="molecule type" value="Genomic_DNA"/>
</dbReference>
<feature type="transmembrane region" description="Helical" evidence="1">
    <location>
        <begin position="228"/>
        <end position="252"/>
    </location>
</feature>
<gene>
    <name evidence="2" type="ORF">S01H1_56992</name>
</gene>
<proteinExistence type="predicted"/>
<accession>X0XDH3</accession>